<accession>A0A2N1P366</accession>
<organism evidence="1 2">
    <name type="scientific">Rhizophagus irregularis</name>
    <dbReference type="NCBI Taxonomy" id="588596"/>
    <lineage>
        <taxon>Eukaryota</taxon>
        <taxon>Fungi</taxon>
        <taxon>Fungi incertae sedis</taxon>
        <taxon>Mucoromycota</taxon>
        <taxon>Glomeromycotina</taxon>
        <taxon>Glomeromycetes</taxon>
        <taxon>Glomerales</taxon>
        <taxon>Glomeraceae</taxon>
        <taxon>Rhizophagus</taxon>
    </lineage>
</organism>
<reference evidence="1 2" key="2">
    <citation type="submission" date="2017-10" db="EMBL/GenBank/DDBJ databases">
        <title>Extensive intraspecific genome diversity in a model arbuscular mycorrhizal fungus.</title>
        <authorList>
            <person name="Chen E.C.H."/>
            <person name="Morin E."/>
            <person name="Baudet D."/>
            <person name="Noel J."/>
            <person name="Ndikumana S."/>
            <person name="Charron P."/>
            <person name="St-Onge C."/>
            <person name="Giorgi J."/>
            <person name="Grigoriev I.V."/>
            <person name="Roux C."/>
            <person name="Martin F.M."/>
            <person name="Corradi N."/>
        </authorList>
    </citation>
    <scope>NUCLEOTIDE SEQUENCE [LARGE SCALE GENOMIC DNA]</scope>
    <source>
        <strain evidence="1 2">C2</strain>
    </source>
</reference>
<sequence>QRSGAVYQHLTCRILRSIVRVTKKSKYLYYNALSNKFQTEWNGILFYIVCVGGCDIDMRKFVWDNLFRKSVEKSIGVKIS</sequence>
<reference evidence="1 2" key="1">
    <citation type="submission" date="2016-04" db="EMBL/GenBank/DDBJ databases">
        <title>Genome analyses suggest a sexual origin of heterokaryosis in a supposedly ancient asexual fungus.</title>
        <authorList>
            <person name="Ropars J."/>
            <person name="Sedzielewska K."/>
            <person name="Noel J."/>
            <person name="Charron P."/>
            <person name="Farinelli L."/>
            <person name="Marton T."/>
            <person name="Kruger M."/>
            <person name="Pelin A."/>
            <person name="Brachmann A."/>
            <person name="Corradi N."/>
        </authorList>
    </citation>
    <scope>NUCLEOTIDE SEQUENCE [LARGE SCALE GENOMIC DNA]</scope>
    <source>
        <strain evidence="1 2">C2</strain>
    </source>
</reference>
<proteinExistence type="predicted"/>
<dbReference type="Proteomes" id="UP000233469">
    <property type="component" value="Unassembled WGS sequence"/>
</dbReference>
<evidence type="ECO:0000313" key="2">
    <source>
        <dbReference type="Proteomes" id="UP000233469"/>
    </source>
</evidence>
<gene>
    <name evidence="1" type="ORF">RhiirC2_724236</name>
</gene>
<dbReference type="AlphaFoldDB" id="A0A2N1P366"/>
<comment type="caution">
    <text evidence="1">The sequence shown here is derived from an EMBL/GenBank/DDBJ whole genome shotgun (WGS) entry which is preliminary data.</text>
</comment>
<dbReference type="EMBL" id="LLXL01000011">
    <property type="protein sequence ID" value="PKK80533.1"/>
    <property type="molecule type" value="Genomic_DNA"/>
</dbReference>
<name>A0A2N1P366_9GLOM</name>
<protein>
    <submittedName>
        <fullName evidence="1">Uncharacterized protein</fullName>
    </submittedName>
</protein>
<feature type="non-terminal residue" evidence="1">
    <location>
        <position position="1"/>
    </location>
</feature>
<evidence type="ECO:0000313" key="1">
    <source>
        <dbReference type="EMBL" id="PKK80533.1"/>
    </source>
</evidence>